<reference evidence="2" key="1">
    <citation type="submission" date="2022-11" db="UniProtKB">
        <authorList>
            <consortium name="EnsemblMetazoa"/>
        </authorList>
    </citation>
    <scope>IDENTIFICATION</scope>
</reference>
<organism evidence="2 3">
    <name type="scientific">Patiria miniata</name>
    <name type="common">Bat star</name>
    <name type="synonym">Asterina miniata</name>
    <dbReference type="NCBI Taxonomy" id="46514"/>
    <lineage>
        <taxon>Eukaryota</taxon>
        <taxon>Metazoa</taxon>
        <taxon>Echinodermata</taxon>
        <taxon>Eleutherozoa</taxon>
        <taxon>Asterozoa</taxon>
        <taxon>Asteroidea</taxon>
        <taxon>Valvatacea</taxon>
        <taxon>Valvatida</taxon>
        <taxon>Asterinidae</taxon>
        <taxon>Patiria</taxon>
    </lineage>
</organism>
<keyword evidence="1" id="KW-1133">Transmembrane helix</keyword>
<keyword evidence="3" id="KW-1185">Reference proteome</keyword>
<dbReference type="GeneID" id="119732920"/>
<keyword evidence="1" id="KW-0472">Membrane</keyword>
<feature type="transmembrane region" description="Helical" evidence="1">
    <location>
        <begin position="21"/>
        <end position="42"/>
    </location>
</feature>
<protein>
    <submittedName>
        <fullName evidence="2">Uncharacterized protein</fullName>
    </submittedName>
</protein>
<dbReference type="RefSeq" id="XP_038062430.1">
    <property type="nucleotide sequence ID" value="XM_038206502.1"/>
</dbReference>
<dbReference type="Gene3D" id="2.30.230.10">
    <property type="entry name" value="Lipovitellin, beta-sheet shell regions, chain A"/>
    <property type="match status" value="1"/>
</dbReference>
<dbReference type="Proteomes" id="UP000887568">
    <property type="component" value="Unplaced"/>
</dbReference>
<keyword evidence="1" id="KW-0812">Transmembrane</keyword>
<dbReference type="AlphaFoldDB" id="A0A914AEQ1"/>
<accession>A0A914AEQ1</accession>
<evidence type="ECO:0000313" key="2">
    <source>
        <dbReference type="EnsemblMetazoa" id="XP_038062430.1"/>
    </source>
</evidence>
<dbReference type="OrthoDB" id="10106457at2759"/>
<sequence length="162" mass="18019">MALPAGLGRTNLRLGVTMLKLALVLSISTSWISPVLASFILFKPDTEYVYTFYSSTELKKVRTLQAESKIGFVLVKSSNSSSGLQEIYLRVHSAAVTSQEERVHLSEERDFTDWFSFDISENGAIGQVYFPRDQDDHVIGVKKGLVSLLAANLQHPPQDKVN</sequence>
<proteinExistence type="predicted"/>
<name>A0A914AEQ1_PATMI</name>
<evidence type="ECO:0000256" key="1">
    <source>
        <dbReference type="SAM" id="Phobius"/>
    </source>
</evidence>
<evidence type="ECO:0000313" key="3">
    <source>
        <dbReference type="Proteomes" id="UP000887568"/>
    </source>
</evidence>
<dbReference type="GO" id="GO:0005319">
    <property type="term" value="F:lipid transporter activity"/>
    <property type="evidence" value="ECO:0007669"/>
    <property type="project" value="InterPro"/>
</dbReference>
<dbReference type="InterPro" id="IPR015816">
    <property type="entry name" value="Vitellinogen_b-sht_N"/>
</dbReference>
<dbReference type="EnsemblMetazoa" id="XM_038206502.1">
    <property type="protein sequence ID" value="XP_038062430.1"/>
    <property type="gene ID" value="LOC119732920"/>
</dbReference>